<dbReference type="EMBL" id="RMEA01000140">
    <property type="protein sequence ID" value="MER45314.1"/>
    <property type="molecule type" value="Genomic_DNA"/>
</dbReference>
<dbReference type="InterPro" id="IPR031325">
    <property type="entry name" value="RHS_repeat"/>
</dbReference>
<sequence>MEGRAARHNNPGGQLQGRHQNHPQLDREYGYDEGGRLVRISGPQQTREYRYSEAGRLTGVHTTAANLDITLPYATDPAGNRLPDPEFYPESSSTVWADNRITEDMQYRYRYDRYGRLTEKTDRIPEGVIRMYDERTHRYDYDNQHRLVRYVRTQYGETQAEGRYIYDPTGRRVGKRVWKREPVHWSETRTELSRRPYETWYGWEGDRLATIRTQQRRVQTVYEPGSFTPLLRVETENTELAKTRHRSLAEKLEQEGSGDGEAVQFPAALRAMLDRLEDELRRDAVSEESRAWLTQCGLTAEQMKNQLEPRPEPERKLHLYHCDHRGLPLALISPDNTVAWRAEYDEWGNLLSEENPEHLEQLIRLPGQQYDEESGLHYNRHRYYSPGQGRYITQDPIGLMGGWNLYLYPLDPVSWTDSMGLAPNKYGHMKNGGYGARPTPPPKPNPGKMPGIAEKLMPNYPIDQASSEPNVFKTFFNGFSPYDYTLYCKKWVKPNLIYTPWDDPKYPGMDTKTAIDYLPKKNWAANQLPEGYSCAEPYLFPDLNELSGPATAGIDDLGELWGKISQRTRRGGRK</sequence>
<dbReference type="NCBIfam" id="TIGR03696">
    <property type="entry name" value="Rhs_assc_core"/>
    <property type="match status" value="1"/>
</dbReference>
<dbReference type="Pfam" id="PF05593">
    <property type="entry name" value="RHS_repeat"/>
    <property type="match status" value="1"/>
</dbReference>
<dbReference type="InterPro" id="IPR050708">
    <property type="entry name" value="T6SS_VgrG/RHS"/>
</dbReference>
<dbReference type="PANTHER" id="PTHR32305:SF15">
    <property type="entry name" value="PROTEIN RHSA-RELATED"/>
    <property type="match status" value="1"/>
</dbReference>
<comment type="caution">
    <text evidence="4">The sequence shown here is derived from an EMBL/GenBank/DDBJ whole genome shotgun (WGS) entry which is preliminary data.</text>
</comment>
<feature type="region of interest" description="Disordered" evidence="2">
    <location>
        <begin position="1"/>
        <end position="29"/>
    </location>
</feature>
<dbReference type="InterPro" id="IPR006530">
    <property type="entry name" value="YD"/>
</dbReference>
<feature type="domain" description="RHS protein conserved region" evidence="3">
    <location>
        <begin position="318"/>
        <end position="353"/>
    </location>
</feature>
<accession>A0A3I8FZB7</accession>
<dbReference type="PRINTS" id="PR00394">
    <property type="entry name" value="RHSPROTEIN"/>
</dbReference>
<dbReference type="Gene3D" id="2.180.10.10">
    <property type="entry name" value="RHS repeat-associated core"/>
    <property type="match status" value="1"/>
</dbReference>
<organism evidence="4">
    <name type="scientific">Salmonella enterica</name>
    <name type="common">Salmonella choleraesuis</name>
    <dbReference type="NCBI Taxonomy" id="28901"/>
    <lineage>
        <taxon>Bacteria</taxon>
        <taxon>Pseudomonadati</taxon>
        <taxon>Pseudomonadota</taxon>
        <taxon>Gammaproteobacteria</taxon>
        <taxon>Enterobacterales</taxon>
        <taxon>Enterobacteriaceae</taxon>
        <taxon>Salmonella</taxon>
    </lineage>
</organism>
<evidence type="ECO:0000259" key="3">
    <source>
        <dbReference type="Pfam" id="PF03527"/>
    </source>
</evidence>
<name>A0A3I8FZB7_SALER</name>
<dbReference type="Pfam" id="PF03527">
    <property type="entry name" value="RHS"/>
    <property type="match status" value="1"/>
</dbReference>
<reference evidence="4" key="1">
    <citation type="submission" date="2018-10" db="EMBL/GenBank/DDBJ databases">
        <authorList>
            <consortium name="PulseNet: The National Subtyping Network for Foodborne Disease Surveillance"/>
            <person name="Tarr C.L."/>
            <person name="Trees E."/>
            <person name="Katz L.S."/>
            <person name="Carleton-Romer H.A."/>
            <person name="Stroika S."/>
            <person name="Kucerova Z."/>
            <person name="Roache K.F."/>
            <person name="Sabol A.L."/>
            <person name="Besser J."/>
            <person name="Gerner-Smidt P."/>
        </authorList>
    </citation>
    <scope>NUCLEOTIDE SEQUENCE [LARGE SCALE GENOMIC DNA]</scope>
    <source>
        <strain evidence="4">PNUSAS057480</strain>
    </source>
</reference>
<evidence type="ECO:0000256" key="1">
    <source>
        <dbReference type="ARBA" id="ARBA00009455"/>
    </source>
</evidence>
<dbReference type="PANTHER" id="PTHR32305">
    <property type="match status" value="1"/>
</dbReference>
<protein>
    <submittedName>
        <fullName evidence="4">RHS repeat protein</fullName>
    </submittedName>
</protein>
<dbReference type="AlphaFoldDB" id="A0A3I8FZB7"/>
<proteinExistence type="inferred from homology"/>
<gene>
    <name evidence="4" type="ORF">ED033_24125</name>
</gene>
<evidence type="ECO:0000256" key="2">
    <source>
        <dbReference type="SAM" id="MobiDB-lite"/>
    </source>
</evidence>
<dbReference type="InterPro" id="IPR022385">
    <property type="entry name" value="Rhs_assc_core"/>
</dbReference>
<comment type="similarity">
    <text evidence="1">Belongs to the RHS family.</text>
</comment>
<dbReference type="NCBIfam" id="TIGR01643">
    <property type="entry name" value="YD_repeat_2x"/>
    <property type="match status" value="2"/>
</dbReference>
<evidence type="ECO:0000313" key="4">
    <source>
        <dbReference type="EMBL" id="MER45314.1"/>
    </source>
</evidence>
<dbReference type="InterPro" id="IPR001826">
    <property type="entry name" value="RHS"/>
</dbReference>
<dbReference type="Proteomes" id="UP000885379">
    <property type="component" value="Unassembled WGS sequence"/>
</dbReference>